<dbReference type="EMBL" id="LR797272">
    <property type="protein sequence ID" value="CAB4198707.1"/>
    <property type="molecule type" value="Genomic_DNA"/>
</dbReference>
<protein>
    <submittedName>
        <fullName evidence="1">Uncharacterized protein</fullName>
    </submittedName>
</protein>
<proteinExistence type="predicted"/>
<organism evidence="1">
    <name type="scientific">uncultured Caudovirales phage</name>
    <dbReference type="NCBI Taxonomy" id="2100421"/>
    <lineage>
        <taxon>Viruses</taxon>
        <taxon>Duplodnaviria</taxon>
        <taxon>Heunggongvirae</taxon>
        <taxon>Uroviricota</taxon>
        <taxon>Caudoviricetes</taxon>
        <taxon>Peduoviridae</taxon>
        <taxon>Maltschvirus</taxon>
        <taxon>Maltschvirus maltsch</taxon>
    </lineage>
</organism>
<feature type="non-terminal residue" evidence="1">
    <location>
        <position position="1"/>
    </location>
</feature>
<evidence type="ECO:0000313" key="1">
    <source>
        <dbReference type="EMBL" id="CAB4198707.1"/>
    </source>
</evidence>
<accession>A0A6J5RWI9</accession>
<name>A0A6J5RWI9_9CAUD</name>
<sequence>PAKAPIDDDTAGTIEVKSFSTTATPGDNWNGIVFLLVNKFT</sequence>
<gene>
    <name evidence="1" type="ORF">UFOVP1315_223</name>
</gene>
<reference evidence="1" key="1">
    <citation type="submission" date="2020-05" db="EMBL/GenBank/DDBJ databases">
        <authorList>
            <person name="Chiriac C."/>
            <person name="Salcher M."/>
            <person name="Ghai R."/>
            <person name="Kavagutti S V."/>
        </authorList>
    </citation>
    <scope>NUCLEOTIDE SEQUENCE</scope>
</reference>